<evidence type="ECO:0000256" key="2">
    <source>
        <dbReference type="PROSITE-ProRule" id="PRU00176"/>
    </source>
</evidence>
<dbReference type="InterPro" id="IPR000504">
    <property type="entry name" value="RRM_dom"/>
</dbReference>
<dbReference type="PANTHER" id="PTHR23236:SF11">
    <property type="entry name" value="EUKARYOTIC TRANSLATION INITIATION FACTOR 4H"/>
    <property type="match status" value="1"/>
</dbReference>
<dbReference type="PROSITE" id="PS50102">
    <property type="entry name" value="RRM"/>
    <property type="match status" value="1"/>
</dbReference>
<dbReference type="InterPro" id="IPR035979">
    <property type="entry name" value="RBD_domain_sf"/>
</dbReference>
<dbReference type="PANTHER" id="PTHR23236">
    <property type="entry name" value="EUKARYOTIC TRANSLATION INITIATION FACTOR 4B/4H"/>
    <property type="match status" value="1"/>
</dbReference>
<feature type="domain" description="RRM" evidence="3">
    <location>
        <begin position="39"/>
        <end position="169"/>
    </location>
</feature>
<reference evidence="4 5" key="1">
    <citation type="journal article" date="2023" name="Life. Sci Alliance">
        <title>Evolutionary insights into 3D genome organization and epigenetic landscape of Vigna mungo.</title>
        <authorList>
            <person name="Junaid A."/>
            <person name="Singh B."/>
            <person name="Bhatia S."/>
        </authorList>
    </citation>
    <scope>NUCLEOTIDE SEQUENCE [LARGE SCALE GENOMIC DNA]</scope>
    <source>
        <strain evidence="4">Urdbean</strain>
    </source>
</reference>
<sequence length="194" mass="21444">MTVILSCNVISESFIYVLFPGILQPKTLATLKEQNAAPKTIFVGNLSHEVEQADVENLFKECGGIAYLHPHTDHEGRPKGFVHVEFSTAEAVQKEYLTTFFFQIKASLEEHFGSCGEITKILIPKIYDSGAFKGFALIEFKDVESVKRAVDLDQSEMGGYTLLVQKSRPRRGGNGSKNGGGWHSGAGWHSLFFS</sequence>
<gene>
    <name evidence="4" type="ORF">V8G54_003723</name>
</gene>
<keyword evidence="1 2" id="KW-0694">RNA-binding</keyword>
<evidence type="ECO:0000313" key="5">
    <source>
        <dbReference type="Proteomes" id="UP001374535"/>
    </source>
</evidence>
<dbReference type="EMBL" id="CP144700">
    <property type="protein sequence ID" value="WVZ25179.1"/>
    <property type="molecule type" value="Genomic_DNA"/>
</dbReference>
<evidence type="ECO:0000313" key="4">
    <source>
        <dbReference type="EMBL" id="WVZ25179.1"/>
    </source>
</evidence>
<protein>
    <recommendedName>
        <fullName evidence="3">RRM domain-containing protein</fullName>
    </recommendedName>
</protein>
<keyword evidence="5" id="KW-1185">Reference proteome</keyword>
<evidence type="ECO:0000259" key="3">
    <source>
        <dbReference type="PROSITE" id="PS50102"/>
    </source>
</evidence>
<dbReference type="SMART" id="SM00360">
    <property type="entry name" value="RRM"/>
    <property type="match status" value="2"/>
</dbReference>
<dbReference type="Proteomes" id="UP001374535">
    <property type="component" value="Chromosome 1"/>
</dbReference>
<dbReference type="GO" id="GO:0005730">
    <property type="term" value="C:nucleolus"/>
    <property type="evidence" value="ECO:0007669"/>
    <property type="project" value="TreeGrafter"/>
</dbReference>
<proteinExistence type="predicted"/>
<dbReference type="AlphaFoldDB" id="A0AAQ3SAE4"/>
<organism evidence="4 5">
    <name type="scientific">Vigna mungo</name>
    <name type="common">Black gram</name>
    <name type="synonym">Phaseolus mungo</name>
    <dbReference type="NCBI Taxonomy" id="3915"/>
    <lineage>
        <taxon>Eukaryota</taxon>
        <taxon>Viridiplantae</taxon>
        <taxon>Streptophyta</taxon>
        <taxon>Embryophyta</taxon>
        <taxon>Tracheophyta</taxon>
        <taxon>Spermatophyta</taxon>
        <taxon>Magnoliopsida</taxon>
        <taxon>eudicotyledons</taxon>
        <taxon>Gunneridae</taxon>
        <taxon>Pentapetalae</taxon>
        <taxon>rosids</taxon>
        <taxon>fabids</taxon>
        <taxon>Fabales</taxon>
        <taxon>Fabaceae</taxon>
        <taxon>Papilionoideae</taxon>
        <taxon>50 kb inversion clade</taxon>
        <taxon>NPAAA clade</taxon>
        <taxon>indigoferoid/millettioid clade</taxon>
        <taxon>Phaseoleae</taxon>
        <taxon>Vigna</taxon>
    </lineage>
</organism>
<accession>A0AAQ3SAE4</accession>
<dbReference type="Pfam" id="PF00076">
    <property type="entry name" value="RRM_1"/>
    <property type="match status" value="2"/>
</dbReference>
<dbReference type="SUPFAM" id="SSF54928">
    <property type="entry name" value="RNA-binding domain, RBD"/>
    <property type="match status" value="2"/>
</dbReference>
<evidence type="ECO:0000256" key="1">
    <source>
        <dbReference type="ARBA" id="ARBA00022884"/>
    </source>
</evidence>
<dbReference type="Gene3D" id="3.30.70.330">
    <property type="match status" value="2"/>
</dbReference>
<dbReference type="GO" id="GO:0003723">
    <property type="term" value="F:RNA binding"/>
    <property type="evidence" value="ECO:0007669"/>
    <property type="project" value="UniProtKB-UniRule"/>
</dbReference>
<dbReference type="InterPro" id="IPR012677">
    <property type="entry name" value="Nucleotide-bd_a/b_plait_sf"/>
</dbReference>
<name>A0AAQ3SAE4_VIGMU</name>